<evidence type="ECO:0000313" key="3">
    <source>
        <dbReference type="Proteomes" id="UP000798951"/>
    </source>
</evidence>
<name>A0ABQ6YNE0_9NOCA</name>
<accession>A0ABQ6YNE0</accession>
<evidence type="ECO:0000259" key="1">
    <source>
        <dbReference type="Pfam" id="PF03713"/>
    </source>
</evidence>
<dbReference type="Gene3D" id="1.20.1260.10">
    <property type="match status" value="1"/>
</dbReference>
<organism evidence="2 3">
    <name type="scientific">Nocardia caishijiensis</name>
    <dbReference type="NCBI Taxonomy" id="184756"/>
    <lineage>
        <taxon>Bacteria</taxon>
        <taxon>Bacillati</taxon>
        <taxon>Actinomycetota</taxon>
        <taxon>Actinomycetes</taxon>
        <taxon>Mycobacteriales</taxon>
        <taxon>Nocardiaceae</taxon>
        <taxon>Nocardia</taxon>
    </lineage>
</organism>
<sequence length="208" mass="21781">MTMPDGPRRALGAAAALAVAVFLLVLGAALRPLVVPERATPAPVLSPTELGFVQDMTAHHQQAMLLVQRLDPAVDAGVLALAEQIADTQRVEIGTLLGWTQLAGAAPTANTPMSWMTAHHHSTGPTVMPGLVTQAELDALTSARGSAAEVLFLRLMYHHHAGGITMARAVDALLTDGPVKQAARSMAQSQSREMGSLGVLLEVRGVRP</sequence>
<dbReference type="PANTHER" id="PTHR36933:SF1">
    <property type="entry name" value="SLL0788 PROTEIN"/>
    <property type="match status" value="1"/>
</dbReference>
<feature type="domain" description="DUF305" evidence="1">
    <location>
        <begin position="50"/>
        <end position="197"/>
    </location>
</feature>
<dbReference type="PANTHER" id="PTHR36933">
    <property type="entry name" value="SLL0788 PROTEIN"/>
    <property type="match status" value="1"/>
</dbReference>
<protein>
    <submittedName>
        <fullName evidence="2">Uncharacterized protein (DUF305 family)</fullName>
    </submittedName>
</protein>
<dbReference type="InterPro" id="IPR005183">
    <property type="entry name" value="DUF305_CopM-like"/>
</dbReference>
<keyword evidence="3" id="KW-1185">Reference proteome</keyword>
<reference evidence="2 3" key="1">
    <citation type="submission" date="2019-07" db="EMBL/GenBank/DDBJ databases">
        <title>Genomic Encyclopedia of Type Strains, Phase IV (KMG-IV): sequencing the most valuable type-strain genomes for metagenomic binning, comparative biology and taxonomic classification.</title>
        <authorList>
            <person name="Goeker M."/>
        </authorList>
    </citation>
    <scope>NUCLEOTIDE SEQUENCE [LARGE SCALE GENOMIC DNA]</scope>
    <source>
        <strain evidence="2 3">DSM 44831</strain>
    </source>
</reference>
<dbReference type="InterPro" id="IPR012347">
    <property type="entry name" value="Ferritin-like"/>
</dbReference>
<dbReference type="Proteomes" id="UP000798951">
    <property type="component" value="Unassembled WGS sequence"/>
</dbReference>
<dbReference type="EMBL" id="VMSD01000003">
    <property type="protein sequence ID" value="KAF0847327.1"/>
    <property type="molecule type" value="Genomic_DNA"/>
</dbReference>
<dbReference type="Pfam" id="PF03713">
    <property type="entry name" value="DUF305"/>
    <property type="match status" value="1"/>
</dbReference>
<dbReference type="RefSeq" id="WP_067981132.1">
    <property type="nucleotide sequence ID" value="NZ_VMSD01000003.1"/>
</dbReference>
<comment type="caution">
    <text evidence="2">The sequence shown here is derived from an EMBL/GenBank/DDBJ whole genome shotgun (WGS) entry which is preliminary data.</text>
</comment>
<gene>
    <name evidence="2" type="ORF">FNL39_103225</name>
</gene>
<evidence type="ECO:0000313" key="2">
    <source>
        <dbReference type="EMBL" id="KAF0847327.1"/>
    </source>
</evidence>
<proteinExistence type="predicted"/>